<evidence type="ECO:0000256" key="6">
    <source>
        <dbReference type="ARBA" id="ARBA00022967"/>
    </source>
</evidence>
<dbReference type="GO" id="GO:0005391">
    <property type="term" value="F:P-type sodium:potassium-exchanging transporter activity"/>
    <property type="evidence" value="ECO:0007669"/>
    <property type="project" value="TreeGrafter"/>
</dbReference>
<dbReference type="PANTHER" id="PTHR43294">
    <property type="entry name" value="SODIUM/POTASSIUM-TRANSPORTING ATPASE SUBUNIT ALPHA"/>
    <property type="match status" value="1"/>
</dbReference>
<accession>A0A4R8WX00</accession>
<dbReference type="GO" id="GO:0036376">
    <property type="term" value="P:sodium ion export across plasma membrane"/>
    <property type="evidence" value="ECO:0007669"/>
    <property type="project" value="TreeGrafter"/>
</dbReference>
<dbReference type="GO" id="GO:0006883">
    <property type="term" value="P:intracellular sodium ion homeostasis"/>
    <property type="evidence" value="ECO:0007669"/>
    <property type="project" value="TreeGrafter"/>
</dbReference>
<dbReference type="Gene3D" id="2.70.150.10">
    <property type="entry name" value="Calcium-transporting ATPase, cytoplasmic transduction domain A"/>
    <property type="match status" value="1"/>
</dbReference>
<feature type="transmembrane region" description="Helical" evidence="10">
    <location>
        <begin position="258"/>
        <end position="275"/>
    </location>
</feature>
<keyword evidence="13" id="KW-1185">Reference proteome</keyword>
<evidence type="ECO:0000256" key="3">
    <source>
        <dbReference type="ARBA" id="ARBA00022692"/>
    </source>
</evidence>
<dbReference type="InterPro" id="IPR018303">
    <property type="entry name" value="ATPase_P-typ_P_site"/>
</dbReference>
<dbReference type="SUPFAM" id="SSF81653">
    <property type="entry name" value="Calcium ATPase, transduction domain A"/>
    <property type="match status" value="1"/>
</dbReference>
<dbReference type="InterPro" id="IPR006068">
    <property type="entry name" value="ATPase_P-typ_cation-transptr_C"/>
</dbReference>
<evidence type="ECO:0000256" key="7">
    <source>
        <dbReference type="ARBA" id="ARBA00022989"/>
    </source>
</evidence>
<dbReference type="InterPro" id="IPR023299">
    <property type="entry name" value="ATPase_P-typ_cyto_dom_N"/>
</dbReference>
<feature type="transmembrane region" description="Helical" evidence="10">
    <location>
        <begin position="608"/>
        <end position="630"/>
    </location>
</feature>
<dbReference type="GO" id="GO:0005524">
    <property type="term" value="F:ATP binding"/>
    <property type="evidence" value="ECO:0007669"/>
    <property type="project" value="UniProtKB-KW"/>
</dbReference>
<feature type="transmembrane region" description="Helical" evidence="10">
    <location>
        <begin position="781"/>
        <end position="799"/>
    </location>
</feature>
<dbReference type="InterPro" id="IPR036412">
    <property type="entry name" value="HAD-like_sf"/>
</dbReference>
<dbReference type="GO" id="GO:1902600">
    <property type="term" value="P:proton transmembrane transport"/>
    <property type="evidence" value="ECO:0007669"/>
    <property type="project" value="TreeGrafter"/>
</dbReference>
<evidence type="ECO:0000313" key="13">
    <source>
        <dbReference type="Proteomes" id="UP000298412"/>
    </source>
</evidence>
<feature type="transmembrane region" description="Helical" evidence="10">
    <location>
        <begin position="55"/>
        <end position="79"/>
    </location>
</feature>
<evidence type="ECO:0000256" key="5">
    <source>
        <dbReference type="ARBA" id="ARBA00022840"/>
    </source>
</evidence>
<dbReference type="InterPro" id="IPR023214">
    <property type="entry name" value="HAD_sf"/>
</dbReference>
<dbReference type="Pfam" id="PF00122">
    <property type="entry name" value="E1-E2_ATPase"/>
    <property type="match status" value="1"/>
</dbReference>
<dbReference type="RefSeq" id="WP_134566932.1">
    <property type="nucleotide sequence ID" value="NZ_SOFP01000046.1"/>
</dbReference>
<dbReference type="SUPFAM" id="SSF81665">
    <property type="entry name" value="Calcium ATPase, transmembrane domain M"/>
    <property type="match status" value="1"/>
</dbReference>
<dbReference type="PROSITE" id="PS00154">
    <property type="entry name" value="ATPASE_E1_E2"/>
    <property type="match status" value="1"/>
</dbReference>
<keyword evidence="3 10" id="KW-0812">Transmembrane</keyword>
<dbReference type="InterPro" id="IPR001757">
    <property type="entry name" value="P_typ_ATPase"/>
</dbReference>
<feature type="transmembrane region" description="Helical" evidence="10">
    <location>
        <begin position="679"/>
        <end position="702"/>
    </location>
</feature>
<evidence type="ECO:0000256" key="9">
    <source>
        <dbReference type="ARBA" id="ARBA00049360"/>
    </source>
</evidence>
<dbReference type="PANTHER" id="PTHR43294:SF20">
    <property type="entry name" value="P-TYPE ATPASE"/>
    <property type="match status" value="1"/>
</dbReference>
<evidence type="ECO:0000256" key="1">
    <source>
        <dbReference type="ARBA" id="ARBA00004651"/>
    </source>
</evidence>
<keyword evidence="6" id="KW-1278">Translocase</keyword>
<dbReference type="OrthoDB" id="9814270at2"/>
<dbReference type="GO" id="GO:0016887">
    <property type="term" value="F:ATP hydrolysis activity"/>
    <property type="evidence" value="ECO:0007669"/>
    <property type="project" value="InterPro"/>
</dbReference>
<dbReference type="SUPFAM" id="SSF56784">
    <property type="entry name" value="HAD-like"/>
    <property type="match status" value="1"/>
</dbReference>
<dbReference type="NCBIfam" id="TIGR01494">
    <property type="entry name" value="ATPase_P-type"/>
    <property type="match status" value="2"/>
</dbReference>
<name>A0A4R8WX00_9MICO</name>
<feature type="transmembrane region" description="Helical" evidence="10">
    <location>
        <begin position="636"/>
        <end position="659"/>
    </location>
</feature>
<keyword evidence="8 10" id="KW-0472">Membrane</keyword>
<feature type="domain" description="Cation-transporting P-type ATPase N-terminal" evidence="11">
    <location>
        <begin position="1"/>
        <end position="62"/>
    </location>
</feature>
<evidence type="ECO:0000256" key="2">
    <source>
        <dbReference type="ARBA" id="ARBA00005675"/>
    </source>
</evidence>
<keyword evidence="4" id="KW-0547">Nucleotide-binding</keyword>
<dbReference type="InterPro" id="IPR008250">
    <property type="entry name" value="ATPase_P-typ_transduc_dom_A_sf"/>
</dbReference>
<dbReference type="Gene3D" id="3.40.1110.10">
    <property type="entry name" value="Calcium-transporting ATPase, cytoplasmic domain N"/>
    <property type="match status" value="2"/>
</dbReference>
<dbReference type="GO" id="GO:0005886">
    <property type="term" value="C:plasma membrane"/>
    <property type="evidence" value="ECO:0007669"/>
    <property type="project" value="UniProtKB-SubCell"/>
</dbReference>
<dbReference type="SMART" id="SM00831">
    <property type="entry name" value="Cation_ATPase_N"/>
    <property type="match status" value="1"/>
</dbReference>
<dbReference type="Pfam" id="PF00690">
    <property type="entry name" value="Cation_ATPase_N"/>
    <property type="match status" value="1"/>
</dbReference>
<dbReference type="SFLD" id="SFLDS00003">
    <property type="entry name" value="Haloacid_Dehalogenase"/>
    <property type="match status" value="1"/>
</dbReference>
<dbReference type="Gene3D" id="3.40.50.1000">
    <property type="entry name" value="HAD superfamily/HAD-like"/>
    <property type="match status" value="2"/>
</dbReference>
<dbReference type="PRINTS" id="PR00120">
    <property type="entry name" value="HATPASE"/>
</dbReference>
<keyword evidence="5" id="KW-0067">ATP-binding</keyword>
<gene>
    <name evidence="12" type="ORF">E3O19_08635</name>
</gene>
<sequence>MKTSVHPGLTGVEAAARLARLGPNRLFTPAPVRFWAIAAEEIREPMILLLLGVGVLYSVWGGLGDATTIFVVILLLVTAEVVNEFRAKRAIGALERLSSPKARVRRSGQVITTDTEMVVPGDLLILSPGVRVAADATLTDTINFSVDESTLTGESLPAEKSVGDVVYAGTVVVAGEGEGEVTATGGATRLGQLAAQLGSVKPPKTPLQLAMKSLAKKLVWVAVSFSIVIPLIGIARGGDVKQMILTGLSLAFATIPEELPIIITMVLGLGAYRLSRQNFLVKRLRAAETLGDATVILTDKTGTLTESRMQVASVWPPEQEHTVLEAAVGTVSPEVPDPLEQAVSERAHTLGVATPDGKIVQLRHPGAGRRSKAVLWRHQDGSLRLHLTGAPEEIFDHCREVPATLRAQLAEETAQGRRVVAAATRTINAQSAEIPLEELEHDLDIAGLVALADPPRPGVHATLAQVAGAGIRTLMVTGDHPATAAAIAREVGIPADRVLTGEELDQLDDAKLAQVVQDVSVFARATPQHKYRLVQALQKNGEVVAVTGDGVNDALALKAADVGIAMGIRGTDVAKEAAQAVLADDNYATLAHGVFEGRHFFDNLRKGVNYYLAVKVGLIAIFLLPVLVGLPLPFSPIQIIVLELFMDLAASAGFVAEPAEADIARRQPRRARGALIDGAALRTILFKGGLLFAAVMAAYAWANWRGLAPAQVQACAFAAWMIGHVALAFISRSDRDWILHHGLFTNRIMNLWAITAVVFLLLAIYLPPLRDALHFASVPPTDLIVSMALALLVTAPAELRKGFNS</sequence>
<dbReference type="PRINTS" id="PR00119">
    <property type="entry name" value="CATATPASE"/>
</dbReference>
<feature type="transmembrane region" description="Helical" evidence="10">
    <location>
        <begin position="218"/>
        <end position="238"/>
    </location>
</feature>
<proteinExistence type="inferred from homology"/>
<evidence type="ECO:0000259" key="11">
    <source>
        <dbReference type="SMART" id="SM00831"/>
    </source>
</evidence>
<dbReference type="SFLD" id="SFLDG00002">
    <property type="entry name" value="C1.7:_P-type_atpase_like"/>
    <property type="match status" value="1"/>
</dbReference>
<evidence type="ECO:0000313" key="12">
    <source>
        <dbReference type="EMBL" id="TFC15188.1"/>
    </source>
</evidence>
<evidence type="ECO:0000256" key="4">
    <source>
        <dbReference type="ARBA" id="ARBA00022741"/>
    </source>
</evidence>
<keyword evidence="7 10" id="KW-1133">Transmembrane helix</keyword>
<dbReference type="AlphaFoldDB" id="A0A4R8WX00"/>
<dbReference type="InterPro" id="IPR004014">
    <property type="entry name" value="ATPase_P-typ_cation-transptr_N"/>
</dbReference>
<evidence type="ECO:0000256" key="8">
    <source>
        <dbReference type="ARBA" id="ARBA00023136"/>
    </source>
</evidence>
<feature type="transmembrane region" description="Helical" evidence="10">
    <location>
        <begin position="708"/>
        <end position="730"/>
    </location>
</feature>
<evidence type="ECO:0000256" key="10">
    <source>
        <dbReference type="SAM" id="Phobius"/>
    </source>
</evidence>
<comment type="caution">
    <text evidence="12">The sequence shown here is derived from an EMBL/GenBank/DDBJ whole genome shotgun (WGS) entry which is preliminary data.</text>
</comment>
<organism evidence="12 13">
    <name type="scientific">Cryobacterium algoritolerans</name>
    <dbReference type="NCBI Taxonomy" id="1259184"/>
    <lineage>
        <taxon>Bacteria</taxon>
        <taxon>Bacillati</taxon>
        <taxon>Actinomycetota</taxon>
        <taxon>Actinomycetes</taxon>
        <taxon>Micrococcales</taxon>
        <taxon>Microbacteriaceae</taxon>
        <taxon>Cryobacterium</taxon>
    </lineage>
</organism>
<comment type="catalytic activity">
    <reaction evidence="9">
        <text>ATP + H2O = ADP + phosphate + H(+)</text>
        <dbReference type="Rhea" id="RHEA:13065"/>
        <dbReference type="ChEBI" id="CHEBI:15377"/>
        <dbReference type="ChEBI" id="CHEBI:15378"/>
        <dbReference type="ChEBI" id="CHEBI:30616"/>
        <dbReference type="ChEBI" id="CHEBI:43474"/>
        <dbReference type="ChEBI" id="CHEBI:456216"/>
    </reaction>
</comment>
<dbReference type="Pfam" id="PF00702">
    <property type="entry name" value="Hydrolase"/>
    <property type="match status" value="1"/>
</dbReference>
<dbReference type="InterPro" id="IPR044492">
    <property type="entry name" value="P_typ_ATPase_HD_dom"/>
</dbReference>
<dbReference type="Gene3D" id="1.20.1110.10">
    <property type="entry name" value="Calcium-transporting ATPase, transmembrane domain"/>
    <property type="match status" value="2"/>
</dbReference>
<comment type="subcellular location">
    <subcellularLocation>
        <location evidence="1">Cell membrane</location>
        <topology evidence="1">Multi-pass membrane protein</topology>
    </subcellularLocation>
</comment>
<dbReference type="GO" id="GO:0030007">
    <property type="term" value="P:intracellular potassium ion homeostasis"/>
    <property type="evidence" value="ECO:0007669"/>
    <property type="project" value="TreeGrafter"/>
</dbReference>
<feature type="transmembrane region" description="Helical" evidence="10">
    <location>
        <begin position="751"/>
        <end position="769"/>
    </location>
</feature>
<reference evidence="12 13" key="1">
    <citation type="submission" date="2019-03" db="EMBL/GenBank/DDBJ databases">
        <title>Genomics of glacier-inhabiting Cryobacterium strains.</title>
        <authorList>
            <person name="Liu Q."/>
            <person name="Xin Y.-H."/>
        </authorList>
    </citation>
    <scope>NUCLEOTIDE SEQUENCE [LARGE SCALE GENOMIC DNA]</scope>
    <source>
        <strain evidence="12 13">MDT1-3</strain>
    </source>
</reference>
<dbReference type="Proteomes" id="UP000298412">
    <property type="component" value="Unassembled WGS sequence"/>
</dbReference>
<dbReference type="SFLD" id="SFLDF00027">
    <property type="entry name" value="p-type_atpase"/>
    <property type="match status" value="1"/>
</dbReference>
<dbReference type="GO" id="GO:1990573">
    <property type="term" value="P:potassium ion import across plasma membrane"/>
    <property type="evidence" value="ECO:0007669"/>
    <property type="project" value="TreeGrafter"/>
</dbReference>
<protein>
    <submittedName>
        <fullName evidence="12">Cation-transporting P-type ATPase</fullName>
    </submittedName>
</protein>
<comment type="similarity">
    <text evidence="2">Belongs to the cation transport ATPase (P-type) (TC 3.A.3) family. Type IIA subfamily.</text>
</comment>
<dbReference type="InterPro" id="IPR050510">
    <property type="entry name" value="Cation_transp_ATPase_P-type"/>
</dbReference>
<dbReference type="InterPro" id="IPR023298">
    <property type="entry name" value="ATPase_P-typ_TM_dom_sf"/>
</dbReference>
<dbReference type="InterPro" id="IPR059000">
    <property type="entry name" value="ATPase_P-type_domA"/>
</dbReference>
<dbReference type="EMBL" id="SOFP01000046">
    <property type="protein sequence ID" value="TFC15188.1"/>
    <property type="molecule type" value="Genomic_DNA"/>
</dbReference>
<dbReference type="Pfam" id="PF00689">
    <property type="entry name" value="Cation_ATPase_C"/>
    <property type="match status" value="1"/>
</dbReference>